<protein>
    <submittedName>
        <fullName evidence="1">Uncharacterized protein</fullName>
    </submittedName>
</protein>
<name>A0ABP1YGY1_YEREN</name>
<organism evidence="1 2">
    <name type="scientific">Yersinia enterocolitica</name>
    <dbReference type="NCBI Taxonomy" id="630"/>
    <lineage>
        <taxon>Bacteria</taxon>
        <taxon>Pseudomonadati</taxon>
        <taxon>Pseudomonadota</taxon>
        <taxon>Gammaproteobacteria</taxon>
        <taxon>Enterobacterales</taxon>
        <taxon>Yersiniaceae</taxon>
        <taxon>Yersinia</taxon>
    </lineage>
</organism>
<evidence type="ECO:0000313" key="2">
    <source>
        <dbReference type="Proteomes" id="UP000041601"/>
    </source>
</evidence>
<gene>
    <name evidence="1" type="ORF">ERS137959_04670</name>
</gene>
<sequence length="71" mass="8111">MTIIVQFSDKKEAVIISWFSAMPPFPEQFPNIGEVESSDPRWKVFYDMMSQYAPGMPEPTSPTVIITEDPK</sequence>
<evidence type="ECO:0000313" key="1">
    <source>
        <dbReference type="EMBL" id="CNE82421.1"/>
    </source>
</evidence>
<dbReference type="Proteomes" id="UP000041601">
    <property type="component" value="Unassembled WGS sequence"/>
</dbReference>
<proteinExistence type="predicted"/>
<reference evidence="1 2" key="1">
    <citation type="submission" date="2015-03" db="EMBL/GenBank/DDBJ databases">
        <authorList>
            <consortium name="Pathogen Informatics"/>
            <person name="Murphy D."/>
        </authorList>
    </citation>
    <scope>NUCLEOTIDE SEQUENCE [LARGE SCALE GENOMIC DNA]</scope>
    <source>
        <strain evidence="1 2">IP05342</strain>
    </source>
</reference>
<comment type="caution">
    <text evidence="1">The sequence shown here is derived from an EMBL/GenBank/DDBJ whole genome shotgun (WGS) entry which is preliminary data.</text>
</comment>
<accession>A0ABP1YGY1</accession>
<dbReference type="EMBL" id="CPXJ01000157">
    <property type="protein sequence ID" value="CNE82421.1"/>
    <property type="molecule type" value="Genomic_DNA"/>
</dbReference>
<keyword evidence="2" id="KW-1185">Reference proteome</keyword>
<dbReference type="RefSeq" id="WP_049525621.1">
    <property type="nucleotide sequence ID" value="NZ_CGGL01000025.1"/>
</dbReference>